<keyword evidence="1" id="KW-1133">Transmembrane helix</keyword>
<feature type="transmembrane region" description="Helical" evidence="1">
    <location>
        <begin position="49"/>
        <end position="70"/>
    </location>
</feature>
<dbReference type="RefSeq" id="WP_103116703.1">
    <property type="nucleotide sequence ID" value="NZ_PPFX01000051.1"/>
</dbReference>
<evidence type="ECO:0000256" key="1">
    <source>
        <dbReference type="SAM" id="Phobius"/>
    </source>
</evidence>
<gene>
    <name evidence="2" type="ORF">C2E25_15865</name>
</gene>
<sequence>MNRGSALLATAFAAGLLGGLCNSLALWLAGDWGLTALLGVKIAPHLTPAWLYPRLVWGGIWGLVFYFTIARPRTRRHWVRKGLWISLLPSAVQLFIIFPNTTHYGMLGFGLGQLTPLVVLLANAVWGLFTGVFTRALWGRG</sequence>
<accession>A0A2K2H623</accession>
<keyword evidence="1" id="KW-0812">Transmembrane</keyword>
<keyword evidence="1" id="KW-0472">Membrane</keyword>
<protein>
    <submittedName>
        <fullName evidence="2">Uncharacterized protein</fullName>
    </submittedName>
</protein>
<dbReference type="Proteomes" id="UP000236340">
    <property type="component" value="Unassembled WGS sequence"/>
</dbReference>
<reference evidence="2 3" key="1">
    <citation type="journal article" date="2018" name="Genome Announc.">
        <title>Genome Sequence of Geothermobacter sp. HR-1 Iron Reducer from the Loihi Seamount.</title>
        <authorList>
            <person name="Smith H."/>
            <person name="Abuyen K."/>
            <person name="Tremblay J."/>
            <person name="Savalia P."/>
            <person name="Perez-Rodriguez I."/>
            <person name="Emerson D."/>
            <person name="Tully B."/>
            <person name="Amend J."/>
        </authorList>
    </citation>
    <scope>NUCLEOTIDE SEQUENCE [LARGE SCALE GENOMIC DNA]</scope>
    <source>
        <strain evidence="2 3">HR-1</strain>
    </source>
</reference>
<evidence type="ECO:0000313" key="2">
    <source>
        <dbReference type="EMBL" id="PNU18772.1"/>
    </source>
</evidence>
<organism evidence="2 3">
    <name type="scientific">Geothermobacter hydrogeniphilus</name>
    <dbReference type="NCBI Taxonomy" id="1969733"/>
    <lineage>
        <taxon>Bacteria</taxon>
        <taxon>Pseudomonadati</taxon>
        <taxon>Thermodesulfobacteriota</taxon>
        <taxon>Desulfuromonadia</taxon>
        <taxon>Desulfuromonadales</taxon>
        <taxon>Geothermobacteraceae</taxon>
        <taxon>Geothermobacter</taxon>
    </lineage>
</organism>
<dbReference type="EMBL" id="PPFX01000051">
    <property type="protein sequence ID" value="PNU18772.1"/>
    <property type="molecule type" value="Genomic_DNA"/>
</dbReference>
<proteinExistence type="predicted"/>
<name>A0A2K2H623_9BACT</name>
<dbReference type="OrthoDB" id="458509at2"/>
<dbReference type="AlphaFoldDB" id="A0A2K2H623"/>
<feature type="transmembrane region" description="Helical" evidence="1">
    <location>
        <begin position="118"/>
        <end position="138"/>
    </location>
</feature>
<comment type="caution">
    <text evidence="2">The sequence shown here is derived from an EMBL/GenBank/DDBJ whole genome shotgun (WGS) entry which is preliminary data.</text>
</comment>
<evidence type="ECO:0000313" key="3">
    <source>
        <dbReference type="Proteomes" id="UP000236340"/>
    </source>
</evidence>
<feature type="transmembrane region" description="Helical" evidence="1">
    <location>
        <begin position="82"/>
        <end position="98"/>
    </location>
</feature>